<keyword evidence="6" id="KW-0677">Repeat</keyword>
<evidence type="ECO:0000256" key="1">
    <source>
        <dbReference type="ARBA" id="ARBA00004613"/>
    </source>
</evidence>
<evidence type="ECO:0000256" key="5">
    <source>
        <dbReference type="ARBA" id="ARBA00022729"/>
    </source>
</evidence>
<evidence type="ECO:0000313" key="15">
    <source>
        <dbReference type="EMBL" id="KAL1847821.1"/>
    </source>
</evidence>
<evidence type="ECO:0000313" key="16">
    <source>
        <dbReference type="Proteomes" id="UP001583177"/>
    </source>
</evidence>
<dbReference type="InterPro" id="IPR011050">
    <property type="entry name" value="Pectin_lyase_fold/virulence"/>
</dbReference>
<evidence type="ECO:0000256" key="8">
    <source>
        <dbReference type="ARBA" id="ARBA00023157"/>
    </source>
</evidence>
<dbReference type="EC" id="3.2.1.15" evidence="3"/>
<dbReference type="SMART" id="SM00710">
    <property type="entry name" value="PbH1"/>
    <property type="match status" value="6"/>
</dbReference>
<evidence type="ECO:0000256" key="10">
    <source>
        <dbReference type="ARBA" id="ARBA00023316"/>
    </source>
</evidence>
<gene>
    <name evidence="15" type="primary">PG1</name>
    <name evidence="15" type="ORF">Daus18300_013810</name>
</gene>
<keyword evidence="8" id="KW-1015">Disulfide bond</keyword>
<keyword evidence="4" id="KW-0964">Secreted</keyword>
<evidence type="ECO:0000256" key="12">
    <source>
        <dbReference type="PROSITE-ProRule" id="PRU10052"/>
    </source>
</evidence>
<comment type="caution">
    <text evidence="15">The sequence shown here is derived from an EMBL/GenBank/DDBJ whole genome shotgun (WGS) entry which is preliminary data.</text>
</comment>
<evidence type="ECO:0000256" key="3">
    <source>
        <dbReference type="ARBA" id="ARBA00012736"/>
    </source>
</evidence>
<evidence type="ECO:0000256" key="6">
    <source>
        <dbReference type="ARBA" id="ARBA00022737"/>
    </source>
</evidence>
<evidence type="ECO:0000256" key="14">
    <source>
        <dbReference type="SAM" id="SignalP"/>
    </source>
</evidence>
<evidence type="ECO:0000256" key="9">
    <source>
        <dbReference type="ARBA" id="ARBA00023295"/>
    </source>
</evidence>
<dbReference type="PANTHER" id="PTHR31884:SF1">
    <property type="entry name" value="POLYGALACTURONASE"/>
    <property type="match status" value="1"/>
</dbReference>
<protein>
    <recommendedName>
        <fullName evidence="3">endo-polygalacturonase</fullName>
        <ecNumber evidence="3">3.2.1.15</ecNumber>
    </recommendedName>
</protein>
<evidence type="ECO:0000256" key="7">
    <source>
        <dbReference type="ARBA" id="ARBA00022801"/>
    </source>
</evidence>
<dbReference type="InterPro" id="IPR006626">
    <property type="entry name" value="PbH1"/>
</dbReference>
<feature type="chain" id="PRO_5046263495" description="endo-polygalacturonase" evidence="14">
    <location>
        <begin position="17"/>
        <end position="363"/>
    </location>
</feature>
<dbReference type="Pfam" id="PF00295">
    <property type="entry name" value="Glyco_hydro_28"/>
    <property type="match status" value="1"/>
</dbReference>
<feature type="signal peptide" evidence="14">
    <location>
        <begin position="1"/>
        <end position="16"/>
    </location>
</feature>
<keyword evidence="7 13" id="KW-0378">Hydrolase</keyword>
<evidence type="ECO:0000256" key="11">
    <source>
        <dbReference type="ARBA" id="ARBA00034074"/>
    </source>
</evidence>
<dbReference type="PROSITE" id="PS00502">
    <property type="entry name" value="POLYGALACTURONASE"/>
    <property type="match status" value="1"/>
</dbReference>
<proteinExistence type="inferred from homology"/>
<organism evidence="15 16">
    <name type="scientific">Diaporthe australafricana</name>
    <dbReference type="NCBI Taxonomy" id="127596"/>
    <lineage>
        <taxon>Eukaryota</taxon>
        <taxon>Fungi</taxon>
        <taxon>Dikarya</taxon>
        <taxon>Ascomycota</taxon>
        <taxon>Pezizomycotina</taxon>
        <taxon>Sordariomycetes</taxon>
        <taxon>Sordariomycetidae</taxon>
        <taxon>Diaporthales</taxon>
        <taxon>Diaporthaceae</taxon>
        <taxon>Diaporthe</taxon>
    </lineage>
</organism>
<evidence type="ECO:0000256" key="13">
    <source>
        <dbReference type="RuleBase" id="RU361169"/>
    </source>
</evidence>
<comment type="similarity">
    <text evidence="2 13">Belongs to the glycosyl hydrolase 28 family.</text>
</comment>
<dbReference type="Proteomes" id="UP001583177">
    <property type="component" value="Unassembled WGS sequence"/>
</dbReference>
<evidence type="ECO:0000256" key="2">
    <source>
        <dbReference type="ARBA" id="ARBA00008834"/>
    </source>
</evidence>
<reference evidence="15 16" key="1">
    <citation type="journal article" date="2024" name="IMA Fungus">
        <title>IMA Genome - F19 : A genome assembly and annotation guide to empower mycologists, including annotated draft genome sequences of Ceratocystis pirilliformis, Diaporthe australafricana, Fusarium ophioides, Paecilomyces lecythidis, and Sporothrix stenoceras.</title>
        <authorList>
            <person name="Aylward J."/>
            <person name="Wilson A.M."/>
            <person name="Visagie C.M."/>
            <person name="Spraker J."/>
            <person name="Barnes I."/>
            <person name="Buitendag C."/>
            <person name="Ceriani C."/>
            <person name="Del Mar Angel L."/>
            <person name="du Plessis D."/>
            <person name="Fuchs T."/>
            <person name="Gasser K."/>
            <person name="Kramer D."/>
            <person name="Li W."/>
            <person name="Munsamy K."/>
            <person name="Piso A."/>
            <person name="Price J.L."/>
            <person name="Sonnekus B."/>
            <person name="Thomas C."/>
            <person name="van der Nest A."/>
            <person name="van Dijk A."/>
            <person name="van Heerden A."/>
            <person name="van Vuuren N."/>
            <person name="Yilmaz N."/>
            <person name="Duong T.A."/>
            <person name="van der Merwe N.A."/>
            <person name="Wingfield M.J."/>
            <person name="Wingfield B.D."/>
        </authorList>
    </citation>
    <scope>NUCLEOTIDE SEQUENCE [LARGE SCALE GENOMIC DNA]</scope>
    <source>
        <strain evidence="15 16">CMW 18300</strain>
    </source>
</reference>
<dbReference type="SUPFAM" id="SSF51126">
    <property type="entry name" value="Pectin lyase-like"/>
    <property type="match status" value="1"/>
</dbReference>
<keyword evidence="9 13" id="KW-0326">Glycosidase</keyword>
<keyword evidence="5 14" id="KW-0732">Signal</keyword>
<comment type="subcellular location">
    <subcellularLocation>
        <location evidence="1">Secreted</location>
    </subcellularLocation>
</comment>
<dbReference type="InterPro" id="IPR000743">
    <property type="entry name" value="Glyco_hydro_28"/>
</dbReference>
<dbReference type="Gene3D" id="2.160.20.10">
    <property type="entry name" value="Single-stranded right-handed beta-helix, Pectin lyase-like"/>
    <property type="match status" value="1"/>
</dbReference>
<feature type="active site" evidence="12">
    <location>
        <position position="223"/>
    </location>
</feature>
<dbReference type="InterPro" id="IPR012334">
    <property type="entry name" value="Pectin_lyas_fold"/>
</dbReference>
<name>A0ABR3VXJ6_9PEZI</name>
<comment type="catalytic activity">
    <reaction evidence="11">
        <text>(1,4-alpha-D-galacturonosyl)n+m + H2O = (1,4-alpha-D-galacturonosyl)n + (1,4-alpha-D-galacturonosyl)m.</text>
        <dbReference type="EC" id="3.2.1.15"/>
    </reaction>
</comment>
<evidence type="ECO:0000256" key="4">
    <source>
        <dbReference type="ARBA" id="ARBA00022525"/>
    </source>
</evidence>
<accession>A0ABR3VXJ6</accession>
<dbReference type="PANTHER" id="PTHR31884">
    <property type="entry name" value="POLYGALACTURONASE"/>
    <property type="match status" value="1"/>
</dbReference>
<dbReference type="InterPro" id="IPR050434">
    <property type="entry name" value="Glycosyl_hydrlase_28"/>
</dbReference>
<dbReference type="EMBL" id="JAWRVE010000232">
    <property type="protein sequence ID" value="KAL1847821.1"/>
    <property type="molecule type" value="Genomic_DNA"/>
</dbReference>
<keyword evidence="10" id="KW-0961">Cell wall biogenesis/degradation</keyword>
<keyword evidence="16" id="KW-1185">Reference proteome</keyword>
<sequence length="363" mass="36946">MLPVVALAALLPMIHAAPAEVKRADACTFTDAAAAIKGKASCTTITLNNIAVPAGTTLDLTKLKTGTKVIFQGTTSFGYKEWEGPLISVSGTDITVTGASGHVIDGNGAKWWDGEGSNGGKTKPKFFYAHSMKQSTIQGLNVKNSPVQFMSINSATDLNVINVSYDNSAGDSGALGHNTDAFDVGSSQNIYISGAVVKNQDDCLAINSGTNITFTGGSCSGGHGLSIGSVGGRSDNTVDTVTISNSKISNSDNGVRIKTVSGATGKVTGVTYKDITLSNIAKYGIVIEQDYENGSPTGTPTTGVPITDLTVTGVKGTVASSGTDIYLLCGKGSCSGWTWSGNSVTGGKKSTKCTNIPSGGAAC</sequence>